<protein>
    <submittedName>
        <fullName evidence="1">Uncharacterized protein</fullName>
    </submittedName>
</protein>
<gene>
    <name evidence="1" type="ORF">GX50_07407</name>
</gene>
<accession>A0A2B7Z9J6</accession>
<keyword evidence="2" id="KW-1185">Reference proteome</keyword>
<reference evidence="1 2" key="1">
    <citation type="submission" date="2017-10" db="EMBL/GenBank/DDBJ databases">
        <title>Comparative genomics in systemic dimorphic fungi from Ajellomycetaceae.</title>
        <authorList>
            <person name="Munoz J.F."/>
            <person name="Mcewen J.G."/>
            <person name="Clay O.K."/>
            <person name="Cuomo C.A."/>
        </authorList>
    </citation>
    <scope>NUCLEOTIDE SEQUENCE [LARGE SCALE GENOMIC DNA]</scope>
    <source>
        <strain evidence="1 2">UAMH4076</strain>
    </source>
</reference>
<evidence type="ECO:0000313" key="2">
    <source>
        <dbReference type="Proteomes" id="UP000226031"/>
    </source>
</evidence>
<dbReference type="EMBL" id="PDND01000209">
    <property type="protein sequence ID" value="PGH29828.1"/>
    <property type="molecule type" value="Genomic_DNA"/>
</dbReference>
<sequence length="54" mass="5744">MRLANNSFGKLEFGAANHNISTINSDDLTITHASYIEGPITSRDGPLILKNGAS</sequence>
<evidence type="ECO:0000313" key="1">
    <source>
        <dbReference type="EMBL" id="PGH29828.1"/>
    </source>
</evidence>
<proteinExistence type="predicted"/>
<comment type="caution">
    <text evidence="1">The sequence shown here is derived from an EMBL/GenBank/DDBJ whole genome shotgun (WGS) entry which is preliminary data.</text>
</comment>
<organism evidence="1 2">
    <name type="scientific">[Emmonsia] crescens</name>
    <dbReference type="NCBI Taxonomy" id="73230"/>
    <lineage>
        <taxon>Eukaryota</taxon>
        <taxon>Fungi</taxon>
        <taxon>Dikarya</taxon>
        <taxon>Ascomycota</taxon>
        <taxon>Pezizomycotina</taxon>
        <taxon>Eurotiomycetes</taxon>
        <taxon>Eurotiomycetidae</taxon>
        <taxon>Onygenales</taxon>
        <taxon>Ajellomycetaceae</taxon>
        <taxon>Emergomyces</taxon>
    </lineage>
</organism>
<name>A0A2B7Z9J6_9EURO</name>
<dbReference type="AlphaFoldDB" id="A0A2B7Z9J6"/>
<dbReference type="VEuPathDB" id="FungiDB:EMCG_04060"/>
<dbReference type="Proteomes" id="UP000226031">
    <property type="component" value="Unassembled WGS sequence"/>
</dbReference>